<gene>
    <name evidence="1" type="ORF">LX69_03455</name>
</gene>
<sequence length="130" mass="14726">MSKIYFLSGHMELANGHPTVCHGSFHVFIISPLIPQRGTWSMFRHLFKCYVCTFVLFSCTLTLMQSNTSSYFQLSIVMKISGQTFAQPFGQCLPVAGKDETLLITIILNIAQFNKHRNGMSVLYLVKVTR</sequence>
<organism evidence="1 2">
    <name type="scientific">Breznakibacter xylanolyticus</name>
    <dbReference type="NCBI Taxonomy" id="990"/>
    <lineage>
        <taxon>Bacteria</taxon>
        <taxon>Pseudomonadati</taxon>
        <taxon>Bacteroidota</taxon>
        <taxon>Bacteroidia</taxon>
        <taxon>Marinilabiliales</taxon>
        <taxon>Marinilabiliaceae</taxon>
        <taxon>Breznakibacter</taxon>
    </lineage>
</organism>
<dbReference type="EMBL" id="QKZK01000061">
    <property type="protein sequence ID" value="PZX10104.1"/>
    <property type="molecule type" value="Genomic_DNA"/>
</dbReference>
<name>A0A2W7MZT3_9BACT</name>
<dbReference type="AlphaFoldDB" id="A0A2W7MZT3"/>
<evidence type="ECO:0000313" key="1">
    <source>
        <dbReference type="EMBL" id="PZX10104.1"/>
    </source>
</evidence>
<dbReference type="Proteomes" id="UP000249239">
    <property type="component" value="Unassembled WGS sequence"/>
</dbReference>
<comment type="caution">
    <text evidence="1">The sequence shown here is derived from an EMBL/GenBank/DDBJ whole genome shotgun (WGS) entry which is preliminary data.</text>
</comment>
<evidence type="ECO:0000313" key="2">
    <source>
        <dbReference type="Proteomes" id="UP000249239"/>
    </source>
</evidence>
<accession>A0A2W7MZT3</accession>
<protein>
    <submittedName>
        <fullName evidence="1">Uncharacterized protein</fullName>
    </submittedName>
</protein>
<proteinExistence type="predicted"/>
<keyword evidence="2" id="KW-1185">Reference proteome</keyword>
<reference evidence="1 2" key="1">
    <citation type="submission" date="2018-06" db="EMBL/GenBank/DDBJ databases">
        <title>Genomic Encyclopedia of Archaeal and Bacterial Type Strains, Phase II (KMG-II): from individual species to whole genera.</title>
        <authorList>
            <person name="Goeker M."/>
        </authorList>
    </citation>
    <scope>NUCLEOTIDE SEQUENCE [LARGE SCALE GENOMIC DNA]</scope>
    <source>
        <strain evidence="1 2">DSM 6779</strain>
    </source>
</reference>